<organism evidence="2 3">
    <name type="scientific">Mortierella alpina</name>
    <name type="common">Oleaginous fungus</name>
    <name type="synonym">Mortierella renispora</name>
    <dbReference type="NCBI Taxonomy" id="64518"/>
    <lineage>
        <taxon>Eukaryota</taxon>
        <taxon>Fungi</taxon>
        <taxon>Fungi incertae sedis</taxon>
        <taxon>Mucoromycota</taxon>
        <taxon>Mortierellomycotina</taxon>
        <taxon>Mortierellomycetes</taxon>
        <taxon>Mortierellales</taxon>
        <taxon>Mortierellaceae</taxon>
        <taxon>Mortierella</taxon>
    </lineage>
</organism>
<dbReference type="HAMAP" id="MF_00055">
    <property type="entry name" value="MEMO1"/>
    <property type="match status" value="1"/>
</dbReference>
<dbReference type="Proteomes" id="UP000717515">
    <property type="component" value="Unassembled WGS sequence"/>
</dbReference>
<evidence type="ECO:0000256" key="1">
    <source>
        <dbReference type="ARBA" id="ARBA00006315"/>
    </source>
</evidence>
<dbReference type="PANTHER" id="PTHR11060:SF0">
    <property type="entry name" value="PROTEIN MEMO1"/>
    <property type="match status" value="1"/>
</dbReference>
<dbReference type="InterPro" id="IPR002737">
    <property type="entry name" value="MEMO1_fam"/>
</dbReference>
<protein>
    <recommendedName>
        <fullName evidence="4">Protein MEMO1</fullName>
    </recommendedName>
</protein>
<comment type="caution">
    <text evidence="2">The sequence shown here is derived from an EMBL/GenBank/DDBJ whole genome shotgun (WGS) entry which is preliminary data.</text>
</comment>
<name>A0A9P7ZXE0_MORAP</name>
<reference evidence="2" key="1">
    <citation type="submission" date="2021-07" db="EMBL/GenBank/DDBJ databases">
        <title>Draft genome of Mortierella alpina, strain LL118, isolated from an aspen leaf litter sample.</title>
        <authorList>
            <person name="Yang S."/>
            <person name="Vinatzer B.A."/>
        </authorList>
    </citation>
    <scope>NUCLEOTIDE SEQUENCE</scope>
    <source>
        <strain evidence="2">LL118</strain>
    </source>
</reference>
<dbReference type="CDD" id="cd07361">
    <property type="entry name" value="MEMO_like"/>
    <property type="match status" value="1"/>
</dbReference>
<dbReference type="Gene3D" id="3.40.830.10">
    <property type="entry name" value="LigB-like"/>
    <property type="match status" value="1"/>
</dbReference>
<dbReference type="EMBL" id="JAIFTL010000349">
    <property type="protein sequence ID" value="KAG9319954.1"/>
    <property type="molecule type" value="Genomic_DNA"/>
</dbReference>
<accession>A0A9P7ZXE0</accession>
<gene>
    <name evidence="2" type="ORF">KVV02_004706</name>
</gene>
<dbReference type="Pfam" id="PF01875">
    <property type="entry name" value="Memo"/>
    <property type="match status" value="1"/>
</dbReference>
<comment type="similarity">
    <text evidence="1">Belongs to the MEMO1 family.</text>
</comment>
<sequence length="395" mass="43611">MSETQPTLAHGTLPMVSRRGQHVAEKATRLHSNRLSPGRVQSDTPLSIYLSLSLSLSMSSSTAGRVLDKQLVGWLSKAGQTTPGGDPLPIDRLRAIIAPHAGYSYSGPAAGYAYKCINPEDFKRVFILGPSHHVYLPGCAISKCVKYETPLGDLTIDQGVNKALEKTGQFGHMSLQTDQAEHSIEMHLPYVYKVFEKHMDKITIVPILVGALTESTERQYGKLLAPYTKDPENLFIISSDFCHWGTRFDYTYYADEHGAVTQSLARLGGKKNFSPPKDSQKIFESIQELDHEGMDLIEHGGHAAFCKYLSRTKNTICGRHPIGVLLAALEDADDDQDRSSHNDLSTDLDGKGGKVARDYHHHHRIQFVHYAQSSSVLSTSDSSVSYASAFVQHED</sequence>
<evidence type="ECO:0008006" key="4">
    <source>
        <dbReference type="Google" id="ProtNLM"/>
    </source>
</evidence>
<evidence type="ECO:0000313" key="3">
    <source>
        <dbReference type="Proteomes" id="UP000717515"/>
    </source>
</evidence>
<proteinExistence type="inferred from homology"/>
<evidence type="ECO:0000313" key="2">
    <source>
        <dbReference type="EMBL" id="KAG9319954.1"/>
    </source>
</evidence>
<dbReference type="PANTHER" id="PTHR11060">
    <property type="entry name" value="PROTEIN MEMO1"/>
    <property type="match status" value="1"/>
</dbReference>
<dbReference type="AlphaFoldDB" id="A0A9P7ZXE0"/>
<dbReference type="NCBIfam" id="TIGR04336">
    <property type="entry name" value="AmmeMemoSam_B"/>
    <property type="match status" value="1"/>
</dbReference>